<feature type="coiled-coil region" evidence="1">
    <location>
        <begin position="219"/>
        <end position="313"/>
    </location>
</feature>
<sequence length="390" mass="46086">MSAQGIMNVIQSYSVKNQTNPNNKNKFLANQYEMKANEGFGNQKAQISQQLHHSNQSSVDNFSESNYSQLQKKKALAKKKTYHLSFLKMPSRMTLKGQSEYDTIINSENCQDEVQNLSQFNGDYKQIMRQFTDLEKNYKDLCNDVVQTYEFVNQIVHDGDIQEVQDFQKNNFDLSYKEKSPQTLLKLVQAMFRAFLKNKTETSQLLDDALIKVDNDKNIQDYIHLLQKAEAENRQNIREKQQLKLSLESYQEKLKNSEQQNKLLAQYSQNEMEQLIKEYYKKHDDLKISNDEIQELQNMIKKLNSANESLEERCISIIILENKCRKLGIKFDDDMNRVKDQYGSKEKDIIRSYRETMKKDRNQELYLLKNIKEDYGNPQHLNENKQNQKK</sequence>
<keyword evidence="1" id="KW-0175">Coiled coil</keyword>
<evidence type="ECO:0000313" key="2">
    <source>
        <dbReference type="EMBL" id="KRW98343.1"/>
    </source>
</evidence>
<name>A0A0V0Q8H0_PSEPJ</name>
<gene>
    <name evidence="2" type="ORF">PPERSA_02120</name>
</gene>
<dbReference type="AlphaFoldDB" id="A0A0V0Q8H0"/>
<reference evidence="2 3" key="1">
    <citation type="journal article" date="2015" name="Sci. Rep.">
        <title>Genome of the facultative scuticociliatosis pathogen Pseudocohnilembus persalinus provides insight into its virulence through horizontal gene transfer.</title>
        <authorList>
            <person name="Xiong J."/>
            <person name="Wang G."/>
            <person name="Cheng J."/>
            <person name="Tian M."/>
            <person name="Pan X."/>
            <person name="Warren A."/>
            <person name="Jiang C."/>
            <person name="Yuan D."/>
            <person name="Miao W."/>
        </authorList>
    </citation>
    <scope>NUCLEOTIDE SEQUENCE [LARGE SCALE GENOMIC DNA]</scope>
    <source>
        <strain evidence="2">36N120E</strain>
    </source>
</reference>
<keyword evidence="3" id="KW-1185">Reference proteome</keyword>
<dbReference type="Proteomes" id="UP000054937">
    <property type="component" value="Unassembled WGS sequence"/>
</dbReference>
<protein>
    <submittedName>
        <fullName evidence="2">Uncharacterized protein</fullName>
    </submittedName>
</protein>
<evidence type="ECO:0000256" key="1">
    <source>
        <dbReference type="SAM" id="Coils"/>
    </source>
</evidence>
<dbReference type="OMA" id="NHQSTKH"/>
<dbReference type="EMBL" id="LDAU01000254">
    <property type="protein sequence ID" value="KRW98343.1"/>
    <property type="molecule type" value="Genomic_DNA"/>
</dbReference>
<comment type="caution">
    <text evidence="2">The sequence shown here is derived from an EMBL/GenBank/DDBJ whole genome shotgun (WGS) entry which is preliminary data.</text>
</comment>
<organism evidence="2 3">
    <name type="scientific">Pseudocohnilembus persalinus</name>
    <name type="common">Ciliate</name>
    <dbReference type="NCBI Taxonomy" id="266149"/>
    <lineage>
        <taxon>Eukaryota</taxon>
        <taxon>Sar</taxon>
        <taxon>Alveolata</taxon>
        <taxon>Ciliophora</taxon>
        <taxon>Intramacronucleata</taxon>
        <taxon>Oligohymenophorea</taxon>
        <taxon>Scuticociliatia</taxon>
        <taxon>Philasterida</taxon>
        <taxon>Pseudocohnilembidae</taxon>
        <taxon>Pseudocohnilembus</taxon>
    </lineage>
</organism>
<proteinExistence type="predicted"/>
<dbReference type="OrthoDB" id="10632524at2759"/>
<dbReference type="InParanoid" id="A0A0V0Q8H0"/>
<accession>A0A0V0Q8H0</accession>
<evidence type="ECO:0000313" key="3">
    <source>
        <dbReference type="Proteomes" id="UP000054937"/>
    </source>
</evidence>